<dbReference type="RefSeq" id="WP_138657263.1">
    <property type="nucleotide sequence ID" value="NZ_VATY01000001.1"/>
</dbReference>
<dbReference type="Pfam" id="PF14092">
    <property type="entry name" value="DUF4270"/>
    <property type="match status" value="1"/>
</dbReference>
<evidence type="ECO:0000256" key="1">
    <source>
        <dbReference type="SAM" id="MobiDB-lite"/>
    </source>
</evidence>
<feature type="region of interest" description="Disordered" evidence="1">
    <location>
        <begin position="133"/>
        <end position="187"/>
    </location>
</feature>
<feature type="compositionally biased region" description="Acidic residues" evidence="1">
    <location>
        <begin position="134"/>
        <end position="157"/>
    </location>
</feature>
<gene>
    <name evidence="2" type="ORF">FEE95_07530</name>
</gene>
<feature type="compositionally biased region" description="Acidic residues" evidence="1">
    <location>
        <begin position="176"/>
        <end position="186"/>
    </location>
</feature>
<sequence>MNLLNRFKLPAIAGILLVVGFMSSCEQELTSIGEGVIGGEPFITNKRVYNVFAFNKKIEAVQTNQLPVYQLGVFNDPVYGKTEASITSQVQLSVYNPTFGDLSASNELSNAFDEKERIDSIFIYIPYQNNQTDTDNDGVVDALDSDPDDATNDDDGDTVPNNEEAANNTDPLNPDTDGDGINDNVDDSTLGDRFAKRFRLDSIYGDRTRPFNFKVERSTFFLRDLDPNSNFQESQEYFSSQEFSPAFTQGTLVDTVITINDYEILNTVQEDDPDTEDVDEKGTITSRESPGIYVRLNRDGKEFFQQSILDKEGGTELLSASNFKEFLRGIHISVMPEMNQELMFLMDITDAKIIMYYSHDKDNDGVTEVVQKTLEMRLITQVGTNPIVGNAVNTFINADYPVDITSTMDSGEDTDRVYLKGGAGSYAEIKLFDEIDSEAEILINEIKANNWIINEANLVFNIDTDALPMNAIEPPRLYLYNAETNAPLYNVFTEDNAANTPLGVYLNYDGLLEEDGGRGIRYTVKITEYLNDIIVRDSTNATLGLAITADIRLEGANNVMLSGNIEKELPAASILSPLGTVLFGSDLPEGDANKLKLEISYTETN</sequence>
<evidence type="ECO:0000313" key="2">
    <source>
        <dbReference type="EMBL" id="TMM59274.1"/>
    </source>
</evidence>
<dbReference type="InterPro" id="IPR028974">
    <property type="entry name" value="TSP_type-3_rpt"/>
</dbReference>
<dbReference type="Gene3D" id="4.10.1080.10">
    <property type="entry name" value="TSP type-3 repeat"/>
    <property type="match status" value="1"/>
</dbReference>
<dbReference type="InterPro" id="IPR025366">
    <property type="entry name" value="DUF4270"/>
</dbReference>
<dbReference type="OrthoDB" id="1466062at2"/>
<name>A0A5S3QMZ4_9FLAO</name>
<proteinExistence type="predicted"/>
<comment type="caution">
    <text evidence="2">The sequence shown here is derived from an EMBL/GenBank/DDBJ whole genome shotgun (WGS) entry which is preliminary data.</text>
</comment>
<dbReference type="AlphaFoldDB" id="A0A5S3QMZ4"/>
<dbReference type="PROSITE" id="PS51257">
    <property type="entry name" value="PROKAR_LIPOPROTEIN"/>
    <property type="match status" value="1"/>
</dbReference>
<dbReference type="EMBL" id="VATY01000001">
    <property type="protein sequence ID" value="TMM59274.1"/>
    <property type="molecule type" value="Genomic_DNA"/>
</dbReference>
<evidence type="ECO:0000313" key="3">
    <source>
        <dbReference type="Proteomes" id="UP000310314"/>
    </source>
</evidence>
<protein>
    <submittedName>
        <fullName evidence="2">DUF4270 domain-containing protein</fullName>
    </submittedName>
</protein>
<accession>A0A5S3QMZ4</accession>
<reference evidence="2 3" key="1">
    <citation type="submission" date="2019-05" db="EMBL/GenBank/DDBJ databases">
        <authorList>
            <person name="Zhang J.-Y."/>
            <person name="Feg X."/>
            <person name="Du Z.-J."/>
        </authorList>
    </citation>
    <scope>NUCLEOTIDE SEQUENCE [LARGE SCALE GENOMIC DNA]</scope>
    <source>
        <strain evidence="2 3">RZ26</strain>
    </source>
</reference>
<keyword evidence="3" id="KW-1185">Reference proteome</keyword>
<dbReference type="Proteomes" id="UP000310314">
    <property type="component" value="Unassembled WGS sequence"/>
</dbReference>
<dbReference type="GO" id="GO:0005509">
    <property type="term" value="F:calcium ion binding"/>
    <property type="evidence" value="ECO:0007669"/>
    <property type="project" value="InterPro"/>
</dbReference>
<organism evidence="2 3">
    <name type="scientific">Maribacter algarum</name>
    <name type="common">ex Zhang et al. 2020</name>
    <dbReference type="NCBI Taxonomy" id="2578118"/>
    <lineage>
        <taxon>Bacteria</taxon>
        <taxon>Pseudomonadati</taxon>
        <taxon>Bacteroidota</taxon>
        <taxon>Flavobacteriia</taxon>
        <taxon>Flavobacteriales</taxon>
        <taxon>Flavobacteriaceae</taxon>
        <taxon>Maribacter</taxon>
    </lineage>
</organism>